<evidence type="ECO:0000259" key="7">
    <source>
        <dbReference type="Pfam" id="PF01266"/>
    </source>
</evidence>
<dbReference type="GO" id="GO:0004368">
    <property type="term" value="F:glycerol-3-phosphate dehydrogenase (quinone) activity"/>
    <property type="evidence" value="ECO:0007669"/>
    <property type="project" value="InterPro"/>
</dbReference>
<dbReference type="Pfam" id="PF16901">
    <property type="entry name" value="DAO_C"/>
    <property type="match status" value="1"/>
</dbReference>
<evidence type="ECO:0000259" key="8">
    <source>
        <dbReference type="Pfam" id="PF16901"/>
    </source>
</evidence>
<feature type="domain" description="FAD dependent oxidoreductase" evidence="7">
    <location>
        <begin position="17"/>
        <end position="374"/>
    </location>
</feature>
<reference evidence="9" key="1">
    <citation type="submission" date="2020-08" db="EMBL/GenBank/DDBJ databases">
        <title>Pontibacter sp. SD6 16S ribosomal RNA gene Genome sequencing and assembly.</title>
        <authorList>
            <person name="Kang M."/>
        </authorList>
    </citation>
    <scope>NUCLEOTIDE SEQUENCE</scope>
    <source>
        <strain evidence="9">SD6</strain>
    </source>
</reference>
<dbReference type="Gene3D" id="3.50.50.60">
    <property type="entry name" value="FAD/NAD(P)-binding domain"/>
    <property type="match status" value="1"/>
</dbReference>
<dbReference type="InterPro" id="IPR006076">
    <property type="entry name" value="FAD-dep_OxRdtase"/>
</dbReference>
<dbReference type="Proteomes" id="UP000603640">
    <property type="component" value="Unassembled WGS sequence"/>
</dbReference>
<keyword evidence="4" id="KW-0319">Glycerol metabolism</keyword>
<evidence type="ECO:0000256" key="4">
    <source>
        <dbReference type="ARBA" id="ARBA00022798"/>
    </source>
</evidence>
<dbReference type="PANTHER" id="PTHR11985:SF35">
    <property type="entry name" value="ANAEROBIC GLYCEROL-3-PHOSPHATE DEHYDROGENASE SUBUNIT A"/>
    <property type="match status" value="1"/>
</dbReference>
<comment type="similarity">
    <text evidence="2">Belongs to the FAD-dependent glycerol-3-phosphate dehydrogenase family.</text>
</comment>
<organism evidence="9 10">
    <name type="scientific">Pontibacter cellulosilyticus</name>
    <dbReference type="NCBI Taxonomy" id="1720253"/>
    <lineage>
        <taxon>Bacteria</taxon>
        <taxon>Pseudomonadati</taxon>
        <taxon>Bacteroidota</taxon>
        <taxon>Cytophagia</taxon>
        <taxon>Cytophagales</taxon>
        <taxon>Hymenobacteraceae</taxon>
        <taxon>Pontibacter</taxon>
    </lineage>
</organism>
<dbReference type="Pfam" id="PF01266">
    <property type="entry name" value="DAO"/>
    <property type="match status" value="1"/>
</dbReference>
<gene>
    <name evidence="9" type="ORF">H8S84_07295</name>
</gene>
<dbReference type="InterPro" id="IPR031656">
    <property type="entry name" value="DAO_C"/>
</dbReference>
<evidence type="ECO:0000256" key="3">
    <source>
        <dbReference type="ARBA" id="ARBA00022630"/>
    </source>
</evidence>
<dbReference type="SUPFAM" id="SSF51905">
    <property type="entry name" value="FAD/NAD(P)-binding domain"/>
    <property type="match status" value="1"/>
</dbReference>
<dbReference type="Gene3D" id="3.30.9.10">
    <property type="entry name" value="D-Amino Acid Oxidase, subunit A, domain 2"/>
    <property type="match status" value="1"/>
</dbReference>
<keyword evidence="3" id="KW-0285">Flavoprotein</keyword>
<dbReference type="AlphaFoldDB" id="A0A923SIB6"/>
<dbReference type="InterPro" id="IPR036188">
    <property type="entry name" value="FAD/NAD-bd_sf"/>
</dbReference>
<dbReference type="GO" id="GO:0046168">
    <property type="term" value="P:glycerol-3-phosphate catabolic process"/>
    <property type="evidence" value="ECO:0007669"/>
    <property type="project" value="TreeGrafter"/>
</dbReference>
<keyword evidence="6" id="KW-0560">Oxidoreductase</keyword>
<keyword evidence="5" id="KW-0274">FAD</keyword>
<sequence>MNRQQMIQQLESTAMWDVLVIGGGATGLGIAVDAATRGYKTLLLEQADFAKGTSSRSTKLIHGGVRYLALGQIKLVLEALKERALLLQNAAHLVKKQVFVVPVYTWKDAFVYFCGLKLYDLLAGTRGLGASTFLSKKETALALPTIKKEGLKGGIRYLDCQFDDSRLAVNLAQTAAENDACILNYAQVTALQQNSEGKIYGVVAQDLETGKTYAPKAKAVINATGVFVDTILRMEQPEAKPLVRPSQGVHLVLDHTFLPGTDALMIPNTSDGRVLFAVPWQGKLLVGTTDTLRNNPELEPRALDKEVAFILETAGSYLVKKPTHKDVLAVFAGLRPLAAHKGNPKESKDISRNYKVILSESSLTTVTGGKWTIYREMAEATLDTLIRARHLTPKPCVTSHFSIHGHTTAAGIDKHMAGYGSDAHAIQQMAAQHPELNTLLHPNYCYTLAEVVWAIRHEMARTVEDVLARRLRLLFLDAAAAAQAAPAVAAILAAEMQRPQIWADEQVQQFRILAAGYRLKPEKVTQQI</sequence>
<evidence type="ECO:0000256" key="1">
    <source>
        <dbReference type="ARBA" id="ARBA00001974"/>
    </source>
</evidence>
<evidence type="ECO:0000256" key="6">
    <source>
        <dbReference type="ARBA" id="ARBA00023002"/>
    </source>
</evidence>
<proteinExistence type="inferred from homology"/>
<accession>A0A923SIB6</accession>
<keyword evidence="10" id="KW-1185">Reference proteome</keyword>
<comment type="cofactor">
    <cofactor evidence="1">
        <name>FAD</name>
        <dbReference type="ChEBI" id="CHEBI:57692"/>
    </cofactor>
</comment>
<dbReference type="GO" id="GO:0006071">
    <property type="term" value="P:glycerol metabolic process"/>
    <property type="evidence" value="ECO:0007669"/>
    <property type="project" value="UniProtKB-KW"/>
</dbReference>
<dbReference type="InterPro" id="IPR000447">
    <property type="entry name" value="G3P_DH_FAD-dep"/>
</dbReference>
<evidence type="ECO:0000256" key="2">
    <source>
        <dbReference type="ARBA" id="ARBA00007330"/>
    </source>
</evidence>
<dbReference type="EMBL" id="JACRVF010000001">
    <property type="protein sequence ID" value="MBC5992634.1"/>
    <property type="molecule type" value="Genomic_DNA"/>
</dbReference>
<comment type="caution">
    <text evidence="9">The sequence shown here is derived from an EMBL/GenBank/DDBJ whole genome shotgun (WGS) entry which is preliminary data.</text>
</comment>
<dbReference type="PANTHER" id="PTHR11985">
    <property type="entry name" value="GLYCEROL-3-PHOSPHATE DEHYDROGENASE"/>
    <property type="match status" value="1"/>
</dbReference>
<evidence type="ECO:0000313" key="9">
    <source>
        <dbReference type="EMBL" id="MBC5992634.1"/>
    </source>
</evidence>
<dbReference type="InterPro" id="IPR038299">
    <property type="entry name" value="DAO_C_sf"/>
</dbReference>
<feature type="domain" description="Alpha-glycerophosphate oxidase C-terminal" evidence="8">
    <location>
        <begin position="408"/>
        <end position="497"/>
    </location>
</feature>
<dbReference type="Gene3D" id="1.10.8.870">
    <property type="entry name" value="Alpha-glycerophosphate oxidase, cap domain"/>
    <property type="match status" value="1"/>
</dbReference>
<dbReference type="PRINTS" id="PR01001">
    <property type="entry name" value="FADG3PDH"/>
</dbReference>
<name>A0A923SIB6_9BACT</name>
<protein>
    <submittedName>
        <fullName evidence="9">Glycerol-3-phosphate dehydrogenase/oxidase</fullName>
    </submittedName>
</protein>
<evidence type="ECO:0000256" key="5">
    <source>
        <dbReference type="ARBA" id="ARBA00022827"/>
    </source>
</evidence>
<evidence type="ECO:0000313" key="10">
    <source>
        <dbReference type="Proteomes" id="UP000603640"/>
    </source>
</evidence>